<gene>
    <name evidence="3" type="ORF">S03H2_63563</name>
</gene>
<dbReference type="InterPro" id="IPR039329">
    <property type="entry name" value="SIAE"/>
</dbReference>
<dbReference type="PANTHER" id="PTHR22901:SF0">
    <property type="entry name" value="SIALATE O-ACETYLESTERASE"/>
    <property type="match status" value="1"/>
</dbReference>
<evidence type="ECO:0000259" key="2">
    <source>
        <dbReference type="Pfam" id="PF02837"/>
    </source>
</evidence>
<reference evidence="3" key="1">
    <citation type="journal article" date="2014" name="Front. Microbiol.">
        <title>High frequency of phylogenetically diverse reductive dehalogenase-homologous genes in deep subseafloor sedimentary metagenomes.</title>
        <authorList>
            <person name="Kawai M."/>
            <person name="Futagami T."/>
            <person name="Toyoda A."/>
            <person name="Takaki Y."/>
            <person name="Nishi S."/>
            <person name="Hori S."/>
            <person name="Arai W."/>
            <person name="Tsubouchi T."/>
            <person name="Morono Y."/>
            <person name="Uchiyama I."/>
            <person name="Ito T."/>
            <person name="Fujiyama A."/>
            <person name="Inagaki F."/>
            <person name="Takami H."/>
        </authorList>
    </citation>
    <scope>NUCLEOTIDE SEQUENCE</scope>
    <source>
        <strain evidence="3">Expedition CK06-06</strain>
    </source>
</reference>
<dbReference type="SUPFAM" id="SSF52266">
    <property type="entry name" value="SGNH hydrolase"/>
    <property type="match status" value="1"/>
</dbReference>
<protein>
    <recommendedName>
        <fullName evidence="2">Glycosyl hydrolases family 2 sugar binding domain-containing protein</fullName>
    </recommendedName>
</protein>
<dbReference type="GO" id="GO:0001681">
    <property type="term" value="F:sialate O-acetylesterase activity"/>
    <property type="evidence" value="ECO:0007669"/>
    <property type="project" value="InterPro"/>
</dbReference>
<dbReference type="AlphaFoldDB" id="X1IW17"/>
<proteinExistence type="inferred from homology"/>
<feature type="non-terminal residue" evidence="3">
    <location>
        <position position="226"/>
    </location>
</feature>
<dbReference type="InterPro" id="IPR008979">
    <property type="entry name" value="Galactose-bd-like_sf"/>
</dbReference>
<dbReference type="Pfam" id="PF02837">
    <property type="entry name" value="Glyco_hydro_2_N"/>
    <property type="match status" value="1"/>
</dbReference>
<organism evidence="3">
    <name type="scientific">marine sediment metagenome</name>
    <dbReference type="NCBI Taxonomy" id="412755"/>
    <lineage>
        <taxon>unclassified sequences</taxon>
        <taxon>metagenomes</taxon>
        <taxon>ecological metagenomes</taxon>
    </lineage>
</organism>
<dbReference type="GO" id="GO:0004553">
    <property type="term" value="F:hydrolase activity, hydrolyzing O-glycosyl compounds"/>
    <property type="evidence" value="ECO:0007669"/>
    <property type="project" value="InterPro"/>
</dbReference>
<comment type="caution">
    <text evidence="3">The sequence shown here is derived from an EMBL/GenBank/DDBJ whole genome shotgun (WGS) entry which is preliminary data.</text>
</comment>
<dbReference type="PANTHER" id="PTHR22901">
    <property type="entry name" value="SIALATE O-ACETYLESTERASE"/>
    <property type="match status" value="1"/>
</dbReference>
<feature type="domain" description="Glycosyl hydrolases family 2 sugar binding" evidence="2">
    <location>
        <begin position="64"/>
        <end position="205"/>
    </location>
</feature>
<sequence>TAIGYFFAKALYEKYHIPIGLINASLGGSPAQAWMSEDALKAFPEYLATAEKYKDNAYIKQIEEKDKAVNDAWYSRLRQLDKGLASGEKPWFDTGYDASDWPTMNVPGYWADKELGPVNGVVWFRKEIDVPASMTGKPAKLWLGRIVDGDETYVNGKSVGTVSYQYPPRIYDVPANLLKAGKNIIAVRVISNSGRGGFILDKPYHLSAGDQTINLTGKWQYKLGAT</sequence>
<dbReference type="SUPFAM" id="SSF49785">
    <property type="entry name" value="Galactose-binding domain-like"/>
    <property type="match status" value="1"/>
</dbReference>
<evidence type="ECO:0000256" key="1">
    <source>
        <dbReference type="ARBA" id="ARBA00007401"/>
    </source>
</evidence>
<evidence type="ECO:0000313" key="3">
    <source>
        <dbReference type="EMBL" id="GAH85912.1"/>
    </source>
</evidence>
<accession>X1IW17</accession>
<comment type="similarity">
    <text evidence="1">Belongs to the glycosyl hydrolase 2 family.</text>
</comment>
<feature type="non-terminal residue" evidence="3">
    <location>
        <position position="1"/>
    </location>
</feature>
<dbReference type="Gene3D" id="2.60.120.260">
    <property type="entry name" value="Galactose-binding domain-like"/>
    <property type="match status" value="1"/>
</dbReference>
<name>X1IW17_9ZZZZ</name>
<dbReference type="InterPro" id="IPR006104">
    <property type="entry name" value="Glyco_hydro_2_N"/>
</dbReference>
<dbReference type="GO" id="GO:0005975">
    <property type="term" value="P:carbohydrate metabolic process"/>
    <property type="evidence" value="ECO:0007669"/>
    <property type="project" value="InterPro"/>
</dbReference>
<dbReference type="EMBL" id="BARU01041201">
    <property type="protein sequence ID" value="GAH85912.1"/>
    <property type="molecule type" value="Genomic_DNA"/>
</dbReference>